<reference evidence="3 4" key="1">
    <citation type="submission" date="2015-08" db="EMBL/GenBank/DDBJ databases">
        <title>Complete genome sequence of Sulfurifustis variabilis.</title>
        <authorList>
            <person name="Miura A."/>
            <person name="Kojima H."/>
            <person name="Fukui M."/>
        </authorList>
    </citation>
    <scope>NUCLEOTIDE SEQUENCE [LARGE SCALE GENOMIC DNA]</scope>
    <source>
        <strain evidence="4">skN76</strain>
    </source>
</reference>
<keyword evidence="4" id="KW-1185">Reference proteome</keyword>
<dbReference type="OrthoDB" id="6170015at2"/>
<evidence type="ECO:0000259" key="2">
    <source>
        <dbReference type="Pfam" id="PF16998"/>
    </source>
</evidence>
<gene>
    <name evidence="3" type="ORF">SVA_3139</name>
</gene>
<proteinExistence type="predicted"/>
<feature type="domain" description="Surface antigen" evidence="2">
    <location>
        <begin position="96"/>
        <end position="164"/>
    </location>
</feature>
<sequence>MRITRVPAVALASLLVVSGCATYQGPQEQAGMVIGGIVGGILGSEIGGGYGRGHHGYYGRYPAPTAAIIAGTIAGAMIGGAIGRSMDETDRLKTAATLETVRTGVPSTWRNPDTGNQYAVTPTKTYETASGPCREYTIDAVIGGKKEKIYGTACRQPDGSWKVQG</sequence>
<dbReference type="KEGG" id="sva:SVA_3139"/>
<dbReference type="AlphaFoldDB" id="A0A1B4VFY4"/>
<dbReference type="InterPro" id="IPR016364">
    <property type="entry name" value="Surface_antigen_Rickettsia"/>
</dbReference>
<dbReference type="RefSeq" id="WP_096462064.1">
    <property type="nucleotide sequence ID" value="NZ_AP014936.1"/>
</dbReference>
<evidence type="ECO:0000313" key="3">
    <source>
        <dbReference type="EMBL" id="BAU49687.1"/>
    </source>
</evidence>
<dbReference type="PROSITE" id="PS51257">
    <property type="entry name" value="PROKAR_LIPOPROTEIN"/>
    <property type="match status" value="1"/>
</dbReference>
<feature type="chain" id="PRO_5008571411" description="Surface antigen domain-containing protein" evidence="1">
    <location>
        <begin position="24"/>
        <end position="165"/>
    </location>
</feature>
<protein>
    <recommendedName>
        <fullName evidence="2">Surface antigen domain-containing protein</fullName>
    </recommendedName>
</protein>
<dbReference type="PIRSF" id="PIRSF002721">
    <property type="entry name" value="Surface_antigen_Rickettsia"/>
    <property type="match status" value="1"/>
</dbReference>
<evidence type="ECO:0000313" key="4">
    <source>
        <dbReference type="Proteomes" id="UP000218899"/>
    </source>
</evidence>
<name>A0A1B4VFY4_9GAMM</name>
<evidence type="ECO:0000256" key="1">
    <source>
        <dbReference type="SAM" id="SignalP"/>
    </source>
</evidence>
<dbReference type="Proteomes" id="UP000218899">
    <property type="component" value="Chromosome"/>
</dbReference>
<dbReference type="InterPro" id="IPR032635">
    <property type="entry name" value="Anti_2"/>
</dbReference>
<dbReference type="EMBL" id="AP014936">
    <property type="protein sequence ID" value="BAU49687.1"/>
    <property type="molecule type" value="Genomic_DNA"/>
</dbReference>
<dbReference type="Pfam" id="PF16998">
    <property type="entry name" value="17kDa_Anti_2"/>
    <property type="match status" value="1"/>
</dbReference>
<organism evidence="3 4">
    <name type="scientific">Sulfurifustis variabilis</name>
    <dbReference type="NCBI Taxonomy" id="1675686"/>
    <lineage>
        <taxon>Bacteria</taxon>
        <taxon>Pseudomonadati</taxon>
        <taxon>Pseudomonadota</taxon>
        <taxon>Gammaproteobacteria</taxon>
        <taxon>Acidiferrobacterales</taxon>
        <taxon>Acidiferrobacteraceae</taxon>
        <taxon>Sulfurifustis</taxon>
    </lineage>
</organism>
<keyword evidence="1" id="KW-0732">Signal</keyword>
<accession>A0A1B4VFY4</accession>
<feature type="signal peptide" evidence="1">
    <location>
        <begin position="1"/>
        <end position="23"/>
    </location>
</feature>